<feature type="compositionally biased region" description="Acidic residues" evidence="1">
    <location>
        <begin position="84"/>
        <end position="93"/>
    </location>
</feature>
<protein>
    <submittedName>
        <fullName evidence="2">Uncharacterized protein</fullName>
    </submittedName>
</protein>
<reference evidence="2 3" key="1">
    <citation type="submission" date="2023-05" db="EMBL/GenBank/DDBJ databases">
        <title>A 100% complete, gapless, phased diploid assembly of the Scenedesmus obliquus UTEX 3031 genome.</title>
        <authorList>
            <person name="Biondi T.C."/>
            <person name="Hanschen E.R."/>
            <person name="Kwon T."/>
            <person name="Eng W."/>
            <person name="Kruse C.P.S."/>
            <person name="Koehler S.I."/>
            <person name="Kunde Y."/>
            <person name="Gleasner C.D."/>
            <person name="You Mak K.T."/>
            <person name="Polle J."/>
            <person name="Hovde B.T."/>
            <person name="Starkenburg S.R."/>
        </authorList>
    </citation>
    <scope>NUCLEOTIDE SEQUENCE [LARGE SCALE GENOMIC DNA]</scope>
    <source>
        <strain evidence="2 3">DOE0152z</strain>
    </source>
</reference>
<sequence length="300" mass="33632">MRPPSSRSKKRSVRYHEYELHEENTVAASDDVTLDQQHQQQSTCRGAAAVSKPKRKRGRPRKQQLQAAESDDEQESDAAAAAAADDDGQDDQDSLEHFHDGAWTEAEARQLAEMGKDLTKGSSNGRYRIYQRAYEAFCEKMGCNPQVTSTKDIPKLARFYKLFCTGGEAGGKISKRKSKDGQLTPQAAMTVHAALRQLVDTYCLKARTGSISLLEDLHYRILYKTYTKGRGLKRLHNTHMTFKSDDHLNLMAELMAQGDAESIITRLMFALGVSTVSRGDEIRDLRWSQLNWKSSAAIGE</sequence>
<organism evidence="2 3">
    <name type="scientific">Tetradesmus obliquus</name>
    <name type="common">Green alga</name>
    <name type="synonym">Acutodesmus obliquus</name>
    <dbReference type="NCBI Taxonomy" id="3088"/>
    <lineage>
        <taxon>Eukaryota</taxon>
        <taxon>Viridiplantae</taxon>
        <taxon>Chlorophyta</taxon>
        <taxon>core chlorophytes</taxon>
        <taxon>Chlorophyceae</taxon>
        <taxon>CS clade</taxon>
        <taxon>Sphaeropleales</taxon>
        <taxon>Scenedesmaceae</taxon>
        <taxon>Tetradesmus</taxon>
    </lineage>
</organism>
<gene>
    <name evidence="2" type="ORF">OEZ85_000123</name>
</gene>
<dbReference type="Proteomes" id="UP001244341">
    <property type="component" value="Chromosome 16b"/>
</dbReference>
<name>A0ABY8UQF2_TETOB</name>
<accession>A0ABY8UQF2</accession>
<feature type="compositionally biased region" description="Polar residues" evidence="1">
    <location>
        <begin position="34"/>
        <end position="44"/>
    </location>
</feature>
<evidence type="ECO:0000313" key="2">
    <source>
        <dbReference type="EMBL" id="WIA23360.1"/>
    </source>
</evidence>
<evidence type="ECO:0000313" key="3">
    <source>
        <dbReference type="Proteomes" id="UP001244341"/>
    </source>
</evidence>
<feature type="region of interest" description="Disordered" evidence="1">
    <location>
        <begin position="21"/>
        <end position="95"/>
    </location>
</feature>
<proteinExistence type="predicted"/>
<feature type="compositionally biased region" description="Basic residues" evidence="1">
    <location>
        <begin position="52"/>
        <end position="62"/>
    </location>
</feature>
<evidence type="ECO:0000256" key="1">
    <source>
        <dbReference type="SAM" id="MobiDB-lite"/>
    </source>
</evidence>
<keyword evidence="3" id="KW-1185">Reference proteome</keyword>
<dbReference type="EMBL" id="CP126223">
    <property type="protein sequence ID" value="WIA23360.1"/>
    <property type="molecule type" value="Genomic_DNA"/>
</dbReference>